<dbReference type="PANTHER" id="PTHR14024">
    <property type="entry name" value="PERILIPIN"/>
    <property type="match status" value="1"/>
</dbReference>
<feature type="non-terminal residue" evidence="5">
    <location>
        <position position="233"/>
    </location>
</feature>
<dbReference type="GO" id="GO:0019915">
    <property type="term" value="P:lipid storage"/>
    <property type="evidence" value="ECO:0007669"/>
    <property type="project" value="TreeGrafter"/>
</dbReference>
<dbReference type="AlphaFoldDB" id="A0A401RRG7"/>
<dbReference type="STRING" id="137246.A0A401RRG7"/>
<protein>
    <submittedName>
        <fullName evidence="5">Uncharacterized protein</fullName>
    </submittedName>
</protein>
<dbReference type="GO" id="GO:0010890">
    <property type="term" value="P:positive regulation of triglyceride storage"/>
    <property type="evidence" value="ECO:0007669"/>
    <property type="project" value="TreeGrafter"/>
</dbReference>
<evidence type="ECO:0000256" key="1">
    <source>
        <dbReference type="ARBA" id="ARBA00004502"/>
    </source>
</evidence>
<reference evidence="5 6" key="1">
    <citation type="journal article" date="2018" name="Nat. Ecol. Evol.">
        <title>Shark genomes provide insights into elasmobranch evolution and the origin of vertebrates.</title>
        <authorList>
            <person name="Hara Y"/>
            <person name="Yamaguchi K"/>
            <person name="Onimaru K"/>
            <person name="Kadota M"/>
            <person name="Koyanagi M"/>
            <person name="Keeley SD"/>
            <person name="Tatsumi K"/>
            <person name="Tanaka K"/>
            <person name="Motone F"/>
            <person name="Kageyama Y"/>
            <person name="Nozu R"/>
            <person name="Adachi N"/>
            <person name="Nishimura O"/>
            <person name="Nakagawa R"/>
            <person name="Tanegashima C"/>
            <person name="Kiyatake I"/>
            <person name="Matsumoto R"/>
            <person name="Murakumo K"/>
            <person name="Nishida K"/>
            <person name="Terakita A"/>
            <person name="Kuratani S"/>
            <person name="Sato K"/>
            <person name="Hyodo S Kuraku.S."/>
        </authorList>
    </citation>
    <scope>NUCLEOTIDE SEQUENCE [LARGE SCALE GENOMIC DNA]</scope>
</reference>
<dbReference type="PANTHER" id="PTHR14024:SF54">
    <property type="entry name" value="PERILIPIN-2-LIKE"/>
    <property type="match status" value="1"/>
</dbReference>
<dbReference type="Proteomes" id="UP000287033">
    <property type="component" value="Unassembled WGS sequence"/>
</dbReference>
<proteinExistence type="inferred from homology"/>
<comment type="subcellular location">
    <subcellularLocation>
        <location evidence="1">Lipid droplet</location>
    </subcellularLocation>
</comment>
<keyword evidence="3" id="KW-0551">Lipid droplet</keyword>
<keyword evidence="6" id="KW-1185">Reference proteome</keyword>
<dbReference type="GO" id="GO:0005829">
    <property type="term" value="C:cytosol"/>
    <property type="evidence" value="ECO:0007669"/>
    <property type="project" value="TreeGrafter"/>
</dbReference>
<name>A0A401RRG7_CHIPU</name>
<evidence type="ECO:0000256" key="4">
    <source>
        <dbReference type="SAM" id="Coils"/>
    </source>
</evidence>
<evidence type="ECO:0000313" key="5">
    <source>
        <dbReference type="EMBL" id="GCC20732.1"/>
    </source>
</evidence>
<dbReference type="GO" id="GO:0005811">
    <property type="term" value="C:lipid droplet"/>
    <property type="evidence" value="ECO:0007669"/>
    <property type="project" value="UniProtKB-SubCell"/>
</dbReference>
<sequence length="233" mass="26524">MLPLVNSTSQVLLNTYSDVKRTNWLTSTLCNAVETSARMATGLAARRAKPFLDLFESQLATVNTFASKRLDKLEEEFPILQLSIDEVTFHLRESWTLTLDNAQERLNEEAERLRARSGALVEETRMVMAGQASAFLTTRVGRLMVASGDSWVRLMEETLDRYLPDYEDNCAVGDAGVHGFERDIPGERSLLPRVQRLTHKLNSRLSQRMLLYSRRTEEGTLTDILLLVQLFDR</sequence>
<evidence type="ECO:0000256" key="3">
    <source>
        <dbReference type="ARBA" id="ARBA00022677"/>
    </source>
</evidence>
<dbReference type="Pfam" id="PF03036">
    <property type="entry name" value="Perilipin"/>
    <property type="match status" value="1"/>
</dbReference>
<comment type="similarity">
    <text evidence="2">Belongs to the perilipin family.</text>
</comment>
<organism evidence="5 6">
    <name type="scientific">Chiloscyllium punctatum</name>
    <name type="common">Brownbanded bambooshark</name>
    <name type="synonym">Hemiscyllium punctatum</name>
    <dbReference type="NCBI Taxonomy" id="137246"/>
    <lineage>
        <taxon>Eukaryota</taxon>
        <taxon>Metazoa</taxon>
        <taxon>Chordata</taxon>
        <taxon>Craniata</taxon>
        <taxon>Vertebrata</taxon>
        <taxon>Chondrichthyes</taxon>
        <taxon>Elasmobranchii</taxon>
        <taxon>Galeomorphii</taxon>
        <taxon>Galeoidea</taxon>
        <taxon>Orectolobiformes</taxon>
        <taxon>Hemiscylliidae</taxon>
        <taxon>Chiloscyllium</taxon>
    </lineage>
</organism>
<feature type="coiled-coil region" evidence="4">
    <location>
        <begin position="92"/>
        <end position="123"/>
    </location>
</feature>
<dbReference type="OMA" id="YEDNCAV"/>
<comment type="caution">
    <text evidence="5">The sequence shown here is derived from an EMBL/GenBank/DDBJ whole genome shotgun (WGS) entry which is preliminary data.</text>
</comment>
<gene>
    <name evidence="5" type="ORF">chiPu_0019299</name>
</gene>
<dbReference type="EMBL" id="BEZZ01001917">
    <property type="protein sequence ID" value="GCC20732.1"/>
    <property type="molecule type" value="Genomic_DNA"/>
</dbReference>
<accession>A0A401RRG7</accession>
<dbReference type="InterPro" id="IPR004279">
    <property type="entry name" value="Perilipin"/>
</dbReference>
<evidence type="ECO:0000313" key="6">
    <source>
        <dbReference type="Proteomes" id="UP000287033"/>
    </source>
</evidence>
<evidence type="ECO:0000256" key="2">
    <source>
        <dbReference type="ARBA" id="ARBA00006311"/>
    </source>
</evidence>
<dbReference type="OrthoDB" id="376826at2759"/>
<keyword evidence="4" id="KW-0175">Coiled coil</keyword>